<dbReference type="InterPro" id="IPR007110">
    <property type="entry name" value="Ig-like_dom"/>
</dbReference>
<evidence type="ECO:0000259" key="2">
    <source>
        <dbReference type="PROSITE" id="PS50835"/>
    </source>
</evidence>
<dbReference type="AlphaFoldDB" id="A0AAZ3S988"/>
<dbReference type="InterPro" id="IPR036179">
    <property type="entry name" value="Ig-like_dom_sf"/>
</dbReference>
<dbReference type="InterPro" id="IPR013783">
    <property type="entry name" value="Ig-like_fold"/>
</dbReference>
<dbReference type="Ensembl" id="ENSOTST00005182739.1">
    <property type="protein sequence ID" value="ENSOTSP00005149669.1"/>
    <property type="gene ID" value="ENSOTSG00005054025.1"/>
</dbReference>
<proteinExistence type="predicted"/>
<dbReference type="Pfam" id="PF07654">
    <property type="entry name" value="C1-set"/>
    <property type="match status" value="1"/>
</dbReference>
<evidence type="ECO:0000313" key="4">
    <source>
        <dbReference type="Proteomes" id="UP000694402"/>
    </source>
</evidence>
<dbReference type="GeneTree" id="ENSGT01030000234589"/>
<dbReference type="PROSITE" id="PS50835">
    <property type="entry name" value="IG_LIKE"/>
    <property type="match status" value="1"/>
</dbReference>
<accession>A0AAZ3S988</accession>
<protein>
    <recommendedName>
        <fullName evidence="2">Ig-like domain-containing protein</fullName>
    </recommendedName>
</protein>
<feature type="domain" description="Ig-like" evidence="2">
    <location>
        <begin position="56"/>
        <end position="146"/>
    </location>
</feature>
<evidence type="ECO:0000256" key="1">
    <source>
        <dbReference type="ARBA" id="ARBA00023319"/>
    </source>
</evidence>
<evidence type="ECO:0000313" key="3">
    <source>
        <dbReference type="Ensembl" id="ENSOTSP00005149669.1"/>
    </source>
</evidence>
<dbReference type="InterPro" id="IPR003597">
    <property type="entry name" value="Ig_C1-set"/>
</dbReference>
<dbReference type="SUPFAM" id="SSF48726">
    <property type="entry name" value="Immunoglobulin"/>
    <property type="match status" value="1"/>
</dbReference>
<keyword evidence="4" id="KW-1185">Reference proteome</keyword>
<reference evidence="3" key="3">
    <citation type="submission" date="2025-09" db="UniProtKB">
        <authorList>
            <consortium name="Ensembl"/>
        </authorList>
    </citation>
    <scope>IDENTIFICATION</scope>
</reference>
<dbReference type="Gene3D" id="2.60.40.10">
    <property type="entry name" value="Immunoglobulins"/>
    <property type="match status" value="1"/>
</dbReference>
<dbReference type="PANTHER" id="PTHR23411">
    <property type="entry name" value="TAPASIN"/>
    <property type="match status" value="1"/>
</dbReference>
<organism evidence="3 4">
    <name type="scientific">Oncorhynchus tshawytscha</name>
    <name type="common">Chinook salmon</name>
    <name type="synonym">Salmo tshawytscha</name>
    <dbReference type="NCBI Taxonomy" id="74940"/>
    <lineage>
        <taxon>Eukaryota</taxon>
        <taxon>Metazoa</taxon>
        <taxon>Chordata</taxon>
        <taxon>Craniata</taxon>
        <taxon>Vertebrata</taxon>
        <taxon>Euteleostomi</taxon>
        <taxon>Actinopterygii</taxon>
        <taxon>Neopterygii</taxon>
        <taxon>Teleostei</taxon>
        <taxon>Protacanthopterygii</taxon>
        <taxon>Salmoniformes</taxon>
        <taxon>Salmonidae</taxon>
        <taxon>Salmoninae</taxon>
        <taxon>Oncorhynchus</taxon>
    </lineage>
</organism>
<name>A0AAZ3S988_ONCTS</name>
<dbReference type="InterPro" id="IPR050380">
    <property type="entry name" value="Immune_Resp_Modulators"/>
</dbReference>
<dbReference type="Proteomes" id="UP000694402">
    <property type="component" value="Unassembled WGS sequence"/>
</dbReference>
<reference evidence="3" key="2">
    <citation type="submission" date="2025-08" db="UniProtKB">
        <authorList>
            <consortium name="Ensembl"/>
        </authorList>
    </citation>
    <scope>IDENTIFICATION</scope>
</reference>
<keyword evidence="1" id="KW-0393">Immunoglobulin domain</keyword>
<sequence>ITCHFYRLFYTTQITYLFLYIKVAESSSRDLSSLTLTCHLSISPPSSSLLVGVVRPSLTVLLPSSEEQDQGNVALVCLANRGFPEGWKLGWRLGAGGPLQGSQSLEVLEKDGHYSWSSSLTLTTDQWRKAGSVTCEASLKDQTPVTHTLEPHHCSQ</sequence>
<reference evidence="4" key="1">
    <citation type="journal article" date="2018" name="PLoS ONE">
        <title>Chinook salmon (Oncorhynchus tshawytscha) genome and transcriptome.</title>
        <authorList>
            <person name="Christensen K.A."/>
            <person name="Leong J.S."/>
            <person name="Sakhrani D."/>
            <person name="Biagi C.A."/>
            <person name="Minkley D.R."/>
            <person name="Withler R.E."/>
            <person name="Rondeau E.B."/>
            <person name="Koop B.F."/>
            <person name="Devlin R.H."/>
        </authorList>
    </citation>
    <scope>NUCLEOTIDE SEQUENCE [LARGE SCALE GENOMIC DNA]</scope>
</reference>